<name>A0ABX1TLY6_9GAMM</name>
<sequence length="1069" mass="119475">MATKKELLAQEVAKAVGAGKAVALETVDFNDPNRPKTCLEVDFPILPVNQVAVIEGNAGKPIYQMSKWWARRRSSVFRSMLIAAATKAPEDPSHAAKLVWDNYYANHQKKGAFKHLKVADIFMGGGTTLVEGSRLGMQMIGNDLNPVAWFVVKQELANVDLERVKKLLADIEAEVKPQIMPYYYCDGPQGEKGKWTHLPTGKAMPADFDPLAVPRDERKDYRYEGPEIIYTFWAKHGPCQVTGCGHRTPIMTSLVMAVKTLAVKSWEHTCGKCGEAFDVEEEAARMAPDVPFYVAPTESPYSVLDRRKGVICPHCGYTALANLDKGKNKKVELSLLVHPQWLAGEAKQDANGQSYGGSAQDDVAATTRWDAARAAKIRLLEVRGALPDEVTDPETEITFAPENGTVPKAANFTCAACGAVQPIVVAIEATKKTAPSSMYAIQGYAPKRDAAGKPYGGRFFSAADGAFARQYDAAFKEWEERKESDLKDYWPRSAIPFGHMTHQRQPLPQHGCLNWMDMFNPRQLLVHSQLLKAIVEVGNYDWAVREYVLGAFQNYLRNQSVLAFWHIKKDHFVPALSNNNFHPKSTLIEVGVFTPMGYGPWNSCVPVLLEGRDWAMQPWEAVSAESLKRKDAALAGAIGGKSEKVFPGDSVNGADLFCGSSTELATVADSSLDLVITDPPFGGLLHYSELSDFFYVWLRLALKDKYPDYFRAEYTPKSLEAVANRAREPEDPDGFYQRLLTQCWREAHRVLKPSGILAFTFHHSEDEPWVAVLESLFDAGYYLEATYPIRSDETKGEGEFGSKTIEYDIIHVCRKRTEEPKPVSWGRMRREVMADVRQLQAMLENHVKEGLPAADIQVIRRGKALEYFSRHYGKVYVDEGRTISVRDALVGINQLIDEDADKGKEAPPVNAEPMTRQFLRTFGNAAELKRDQLQKFLKGSITTPDEFVQRGWCAEKNKVFTRTDPLDFAREWSGRHRRKLTSDLDQALVLVGACFDNSGINASDTLKNENFKPHVALKPLLEWLHRNGPDQATRNAASRATTIYNTWASSQGPQPLQASLFDDDGEYGR</sequence>
<dbReference type="EMBL" id="SPMZ01000022">
    <property type="protein sequence ID" value="NMQ19158.1"/>
    <property type="molecule type" value="Genomic_DNA"/>
</dbReference>
<evidence type="ECO:0000256" key="3">
    <source>
        <dbReference type="SAM" id="MobiDB-lite"/>
    </source>
</evidence>
<feature type="region of interest" description="Disordered" evidence="3">
    <location>
        <begin position="1050"/>
        <end position="1069"/>
    </location>
</feature>
<organism evidence="4 5">
    <name type="scientific">Candidatus Competibacter phosphatis</name>
    <dbReference type="NCBI Taxonomy" id="221280"/>
    <lineage>
        <taxon>Bacteria</taxon>
        <taxon>Pseudomonadati</taxon>
        <taxon>Pseudomonadota</taxon>
        <taxon>Gammaproteobacteria</taxon>
        <taxon>Candidatus Competibacteraceae</taxon>
        <taxon>Candidatus Competibacter</taxon>
    </lineage>
</organism>
<comment type="caution">
    <text evidence="4">The sequence shown here is derived from an EMBL/GenBank/DDBJ whole genome shotgun (WGS) entry which is preliminary data.</text>
</comment>
<evidence type="ECO:0000313" key="5">
    <source>
        <dbReference type="Proteomes" id="UP000760480"/>
    </source>
</evidence>
<reference evidence="4 5" key="1">
    <citation type="submission" date="2019-03" db="EMBL/GenBank/DDBJ databases">
        <title>Metabolic reconstructions from genomes of highly enriched 'Candidatus Accumulibacter' and 'Candidatus Competibacter' bioreactor populations.</title>
        <authorList>
            <person name="Annavajhala M.K."/>
            <person name="Welles L."/>
            <person name="Abbas B."/>
            <person name="Sorokin D."/>
            <person name="Park H."/>
            <person name="Van Loosdrecht M."/>
            <person name="Chandran K."/>
        </authorList>
    </citation>
    <scope>NUCLEOTIDE SEQUENCE [LARGE SCALE GENOMIC DNA]</scope>
    <source>
        <strain evidence="4 5">SBR_G</strain>
    </source>
</reference>
<evidence type="ECO:0000256" key="1">
    <source>
        <dbReference type="ARBA" id="ARBA00022603"/>
    </source>
</evidence>
<accession>A0ABX1TLY6</accession>
<dbReference type="InterPro" id="IPR002052">
    <property type="entry name" value="DNA_methylase_N6_adenine_CS"/>
</dbReference>
<protein>
    <submittedName>
        <fullName evidence="4">DUF1156 domain-containing protein</fullName>
    </submittedName>
</protein>
<evidence type="ECO:0000313" key="4">
    <source>
        <dbReference type="EMBL" id="NMQ19158.1"/>
    </source>
</evidence>
<evidence type="ECO:0000256" key="2">
    <source>
        <dbReference type="ARBA" id="ARBA00022679"/>
    </source>
</evidence>
<proteinExistence type="predicted"/>
<dbReference type="Gene3D" id="3.40.50.150">
    <property type="entry name" value="Vaccinia Virus protein VP39"/>
    <property type="match status" value="2"/>
</dbReference>
<dbReference type="Proteomes" id="UP000760480">
    <property type="component" value="Unassembled WGS sequence"/>
</dbReference>
<dbReference type="InterPro" id="IPR029063">
    <property type="entry name" value="SAM-dependent_MTases_sf"/>
</dbReference>
<gene>
    <name evidence="4" type="ORF">E4P82_08060</name>
</gene>
<keyword evidence="1" id="KW-0489">Methyltransferase</keyword>
<dbReference type="RefSeq" id="WP_169248420.1">
    <property type="nucleotide sequence ID" value="NZ_SPMZ01000022.1"/>
</dbReference>
<dbReference type="PROSITE" id="PS00092">
    <property type="entry name" value="N6_MTASE"/>
    <property type="match status" value="1"/>
</dbReference>
<dbReference type="SUPFAM" id="SSF53335">
    <property type="entry name" value="S-adenosyl-L-methionine-dependent methyltransferases"/>
    <property type="match status" value="2"/>
</dbReference>
<keyword evidence="2" id="KW-0808">Transferase</keyword>
<keyword evidence="5" id="KW-1185">Reference proteome</keyword>